<dbReference type="Proteomes" id="UP000184335">
    <property type="component" value="Unassembled WGS sequence"/>
</dbReference>
<dbReference type="AlphaFoldDB" id="A0A1M6G795"/>
<organism evidence="1 2">
    <name type="scientific">Cruoricaptor ignavus</name>
    <dbReference type="NCBI Taxonomy" id="1118202"/>
    <lineage>
        <taxon>Bacteria</taxon>
        <taxon>Pseudomonadati</taxon>
        <taxon>Bacteroidota</taxon>
        <taxon>Flavobacteriia</taxon>
        <taxon>Flavobacteriales</taxon>
        <taxon>Weeksellaceae</taxon>
        <taxon>Cruoricaptor</taxon>
    </lineage>
</organism>
<proteinExistence type="predicted"/>
<evidence type="ECO:0000313" key="1">
    <source>
        <dbReference type="EMBL" id="SHJ05851.1"/>
    </source>
</evidence>
<accession>A0A1M6G795</accession>
<dbReference type="STRING" id="1118202.SAMN05443429_10886"/>
<protein>
    <submittedName>
        <fullName evidence="1">Uncharacterized protein</fullName>
    </submittedName>
</protein>
<keyword evidence="2" id="KW-1185">Reference proteome</keyword>
<reference evidence="1 2" key="1">
    <citation type="submission" date="2016-11" db="EMBL/GenBank/DDBJ databases">
        <authorList>
            <person name="Jaros S."/>
            <person name="Januszkiewicz K."/>
            <person name="Wedrychowicz H."/>
        </authorList>
    </citation>
    <scope>NUCLEOTIDE SEQUENCE [LARGE SCALE GENOMIC DNA]</scope>
    <source>
        <strain evidence="1 2">DSM 25479</strain>
    </source>
</reference>
<sequence length="155" mass="17814">MQIMGIEAKFDQSAIERRLQEARDILEFETEQFLNLAGMEIVNYAKDNREYKDQTKNLFNSTGYIVVRNGRVIKEGFEGGQEGEATGRGYAHRLATQFADSDWALIIVAGMEYASYVEDVHHRDVLQHSKNFAPEVLEQMKQALKNRVEARLSRL</sequence>
<gene>
    <name evidence="1" type="ORF">SAMN05443429_10886</name>
</gene>
<name>A0A1M6G795_9FLAO</name>
<dbReference type="EMBL" id="FQYI01000008">
    <property type="protein sequence ID" value="SHJ05851.1"/>
    <property type="molecule type" value="Genomic_DNA"/>
</dbReference>
<evidence type="ECO:0000313" key="2">
    <source>
        <dbReference type="Proteomes" id="UP000184335"/>
    </source>
</evidence>